<protein>
    <submittedName>
        <fullName evidence="1">Uncharacterized protein</fullName>
    </submittedName>
</protein>
<name>A0A1W1U9T7_9DEIO</name>
<dbReference type="EMBL" id="FWWU01000001">
    <property type="protein sequence ID" value="SMB77810.1"/>
    <property type="molecule type" value="Genomic_DNA"/>
</dbReference>
<dbReference type="Proteomes" id="UP000192582">
    <property type="component" value="Unassembled WGS sequence"/>
</dbReference>
<reference evidence="1 2" key="1">
    <citation type="submission" date="2017-04" db="EMBL/GenBank/DDBJ databases">
        <authorList>
            <person name="Afonso C.L."/>
            <person name="Miller P.J."/>
            <person name="Scott M.A."/>
            <person name="Spackman E."/>
            <person name="Goraichik I."/>
            <person name="Dimitrov K.M."/>
            <person name="Suarez D.L."/>
            <person name="Swayne D.E."/>
        </authorList>
    </citation>
    <scope>NUCLEOTIDE SEQUENCE [LARGE SCALE GENOMIC DNA]</scope>
    <source>
        <strain evidence="1 2">KR-140</strain>
    </source>
</reference>
<proteinExistence type="predicted"/>
<organism evidence="1 2">
    <name type="scientific">Deinococcus hopiensis KR-140</name>
    <dbReference type="NCBI Taxonomy" id="695939"/>
    <lineage>
        <taxon>Bacteria</taxon>
        <taxon>Thermotogati</taxon>
        <taxon>Deinococcota</taxon>
        <taxon>Deinococci</taxon>
        <taxon>Deinococcales</taxon>
        <taxon>Deinococcaceae</taxon>
        <taxon>Deinococcus</taxon>
    </lineage>
</organism>
<evidence type="ECO:0000313" key="2">
    <source>
        <dbReference type="Proteomes" id="UP000192582"/>
    </source>
</evidence>
<evidence type="ECO:0000313" key="1">
    <source>
        <dbReference type="EMBL" id="SMB77810.1"/>
    </source>
</evidence>
<gene>
    <name evidence="1" type="ORF">SAMN00790413_03934</name>
</gene>
<sequence length="76" mass="8713">MLWYVQDMTKKDRYRGLRAKPENFGVTPLNSGEATRVYRVRASETLLDRFGTMTAEERGHFIERAYALLDAAQGEG</sequence>
<accession>A0A1W1U9T7</accession>
<keyword evidence="2" id="KW-1185">Reference proteome</keyword>
<dbReference type="AlphaFoldDB" id="A0A1W1U9T7"/>